<protein>
    <recommendedName>
        <fullName evidence="4">Lipoprotein</fullName>
    </recommendedName>
</protein>
<evidence type="ECO:0008006" key="4">
    <source>
        <dbReference type="Google" id="ProtNLM"/>
    </source>
</evidence>
<organism evidence="2 3">
    <name type="scientific">Tritonibacter scottomollicae</name>
    <name type="common">Epibacterium scottomollicae</name>
    <dbReference type="NCBI Taxonomy" id="483013"/>
    <lineage>
        <taxon>Bacteria</taxon>
        <taxon>Pseudomonadati</taxon>
        <taxon>Pseudomonadota</taxon>
        <taxon>Alphaproteobacteria</taxon>
        <taxon>Rhodobacterales</taxon>
        <taxon>Paracoccaceae</taxon>
        <taxon>Tritonibacter</taxon>
    </lineage>
</organism>
<evidence type="ECO:0000313" key="3">
    <source>
        <dbReference type="Proteomes" id="UP001302666"/>
    </source>
</evidence>
<feature type="region of interest" description="Disordered" evidence="1">
    <location>
        <begin position="40"/>
        <end position="59"/>
    </location>
</feature>
<dbReference type="Proteomes" id="UP001302666">
    <property type="component" value="Chromosome"/>
</dbReference>
<sequence length="122" mass="13131">MIRFPLATLTAVALTLTACKDDSETKAGCSKPAAYERAKAEVKRNLKSPSTAEFPPLPSGPLYSNGQVIISEGSAICQFTVSAWVDAQNAYGAMLRSNFTVTLTHNPTSDDWHINETLIAAR</sequence>
<evidence type="ECO:0000256" key="1">
    <source>
        <dbReference type="SAM" id="MobiDB-lite"/>
    </source>
</evidence>
<proteinExistence type="predicted"/>
<dbReference type="EMBL" id="CP136704">
    <property type="protein sequence ID" value="WOI32868.1"/>
    <property type="molecule type" value="Genomic_DNA"/>
</dbReference>
<accession>A0ABZ0HFB4</accession>
<reference evidence="2 3" key="1">
    <citation type="submission" date="2023-10" db="EMBL/GenBank/DDBJ databases">
        <title>Eight complete genome sequences of bacteria isolated from laboratory stock of Giant Kelp gametophytes.</title>
        <authorList>
            <person name="Tolentino B."/>
            <person name="Nuzhdin S."/>
        </authorList>
    </citation>
    <scope>NUCLEOTIDE SEQUENCE [LARGE SCALE GENOMIC DNA]</scope>
    <source>
        <strain evidence="2 3">LC.270.F.C4</strain>
    </source>
</reference>
<gene>
    <name evidence="2" type="ORF">R1T40_18320</name>
</gene>
<keyword evidence="3" id="KW-1185">Reference proteome</keyword>
<dbReference type="RefSeq" id="WP_317385142.1">
    <property type="nucleotide sequence ID" value="NZ_CP136704.1"/>
</dbReference>
<name>A0ABZ0HFB4_TRISK</name>
<evidence type="ECO:0000313" key="2">
    <source>
        <dbReference type="EMBL" id="WOI32868.1"/>
    </source>
</evidence>
<dbReference type="PROSITE" id="PS51257">
    <property type="entry name" value="PROKAR_LIPOPROTEIN"/>
    <property type="match status" value="1"/>
</dbReference>